<feature type="signal peptide" evidence="6">
    <location>
        <begin position="1"/>
        <end position="39"/>
    </location>
</feature>
<dbReference type="Pfam" id="PF01510">
    <property type="entry name" value="Amidase_2"/>
    <property type="match status" value="1"/>
</dbReference>
<evidence type="ECO:0000313" key="8">
    <source>
        <dbReference type="EMBL" id="WLS45117.1"/>
    </source>
</evidence>
<dbReference type="GO" id="GO:0009253">
    <property type="term" value="P:peptidoglycan catabolic process"/>
    <property type="evidence" value="ECO:0007669"/>
    <property type="project" value="InterPro"/>
</dbReference>
<proteinExistence type="predicted"/>
<dbReference type="Gene3D" id="1.10.530.10">
    <property type="match status" value="1"/>
</dbReference>
<evidence type="ECO:0000256" key="2">
    <source>
        <dbReference type="ARBA" id="ARBA00011901"/>
    </source>
</evidence>
<gene>
    <name evidence="8" type="ORF">Q3V37_27740</name>
</gene>
<evidence type="ECO:0000256" key="3">
    <source>
        <dbReference type="ARBA" id="ARBA00022729"/>
    </source>
</evidence>
<dbReference type="GO" id="GO:0009254">
    <property type="term" value="P:peptidoglycan turnover"/>
    <property type="evidence" value="ECO:0007669"/>
    <property type="project" value="TreeGrafter"/>
</dbReference>
<protein>
    <recommendedName>
        <fullName evidence="2">N-acetylmuramoyl-L-alanine amidase</fullName>
        <ecNumber evidence="2">3.5.1.28</ecNumber>
    </recommendedName>
</protein>
<dbReference type="SUPFAM" id="SSF69318">
    <property type="entry name" value="Integrin alpha N-terminal domain"/>
    <property type="match status" value="1"/>
</dbReference>
<dbReference type="InterPro" id="IPR002502">
    <property type="entry name" value="Amidase_domain"/>
</dbReference>
<keyword evidence="9" id="KW-1185">Reference proteome</keyword>
<dbReference type="InterPro" id="IPR028994">
    <property type="entry name" value="Integrin_alpha_N"/>
</dbReference>
<dbReference type="Gene3D" id="2.40.128.340">
    <property type="match status" value="1"/>
</dbReference>
<dbReference type="Gene3D" id="2.130.10.130">
    <property type="entry name" value="Integrin alpha, N-terminal"/>
    <property type="match status" value="1"/>
</dbReference>
<dbReference type="InterPro" id="IPR051206">
    <property type="entry name" value="NAMLAA_amidase_2"/>
</dbReference>
<sequence>MSRLVAPVAGTRRRRRGGVALLAAALVGAVAVTPTPATATPPGRSDLDAAFVRAAQEYDVPRDVLVAVGYGESRLDGHDGKPSQANGYGVMHLVSNPTQHTLERAATLTGEPVGRLKTVTSANIRGGAAVLRDLAEAEGLTAAARDRVTAWYPVVARYGGAADDATARLYADGIYDLVQQGIPGAVPVRAHRAEPERGRYATVLPAGAAPGALAAAVPEYAPARWIAANGANYGVGRSSRITTVILHVTQGSYAGTISWFQNPSSGVSAHYVVKSNNGEITQMVREGDTAYHARSGNAYGVGIEHEGYVADPAWFTDAMYRASAALTRYLCDKYGIPKNRTGIKGHNEVPGNDHTDPGPNWNWNYYLSLVNQGGGGSAARYFGGSPTDFTGDGRDDVIAFTHSPLADAYVATSTGTSFTGTTIKWHDWFALTGETPLTGDANGDGRDDAIVFTHGPLADVHVALSTGTSFAPSQKWHDWFAPGTEIPAIGDVNGDGKDDIITFTHDTTADVYVALSTGTTFTGTAVKWHDYFSIEGEFPAIGDVNGDGLDDIITFTQGPATASDVIVALSNGTSFGPPQKWHDLFAVGTEQPRVGDINGDGKDDIVTFTCNTDADVYAATSTGTGFTGTTVKWHDYFCLPGEFPYLADTNGDGKDDLIVFTKNTTNDIYVALSTGTGFAPSTKWHDHFGLNGETTL</sequence>
<name>A0AAJ6HRZ9_9ACTN</name>
<dbReference type="SMART" id="SM00644">
    <property type="entry name" value="Ami_2"/>
    <property type="match status" value="1"/>
</dbReference>
<dbReference type="SUPFAM" id="SSF55846">
    <property type="entry name" value="N-acetylmuramoyl-L-alanine amidase-like"/>
    <property type="match status" value="1"/>
</dbReference>
<dbReference type="InterPro" id="IPR013517">
    <property type="entry name" value="FG-GAP"/>
</dbReference>
<dbReference type="RefSeq" id="WP_306272128.1">
    <property type="nucleotide sequence ID" value="NZ_CP130472.1"/>
</dbReference>
<evidence type="ECO:0000313" key="9">
    <source>
        <dbReference type="Proteomes" id="UP001235874"/>
    </source>
</evidence>
<comment type="catalytic activity">
    <reaction evidence="1">
        <text>Hydrolyzes the link between N-acetylmuramoyl residues and L-amino acid residues in certain cell-wall glycopeptides.</text>
        <dbReference type="EC" id="3.5.1.28"/>
    </reaction>
</comment>
<keyword evidence="4 8" id="KW-0378">Hydrolase</keyword>
<dbReference type="SUPFAM" id="SSF53955">
    <property type="entry name" value="Lysozyme-like"/>
    <property type="match status" value="1"/>
</dbReference>
<dbReference type="AlphaFoldDB" id="A0AAJ6HRZ9"/>
<dbReference type="EC" id="3.5.1.28" evidence="2"/>
<dbReference type="PANTHER" id="PTHR30417:SF1">
    <property type="entry name" value="N-ACETYLMURAMOYL-L-ALANINE AMIDASE AMID"/>
    <property type="match status" value="1"/>
</dbReference>
<dbReference type="EMBL" id="CP130472">
    <property type="protein sequence ID" value="WLS45117.1"/>
    <property type="molecule type" value="Genomic_DNA"/>
</dbReference>
<dbReference type="GO" id="GO:0071555">
    <property type="term" value="P:cell wall organization"/>
    <property type="evidence" value="ECO:0007669"/>
    <property type="project" value="UniProtKB-KW"/>
</dbReference>
<evidence type="ECO:0000259" key="7">
    <source>
        <dbReference type="SMART" id="SM00644"/>
    </source>
</evidence>
<evidence type="ECO:0000256" key="6">
    <source>
        <dbReference type="SAM" id="SignalP"/>
    </source>
</evidence>
<dbReference type="KEGG" id="mprn:Q3V37_27740"/>
<reference evidence="8 9" key="1">
    <citation type="submission" date="2023-07" db="EMBL/GenBank/DDBJ databases">
        <title>Micromonospora profundi TRM 95458 converts glycerol to a new osmotic compound.</title>
        <authorList>
            <person name="Lu D."/>
        </authorList>
    </citation>
    <scope>NUCLEOTIDE SEQUENCE [LARGE SCALE GENOMIC DNA]</scope>
    <source>
        <strain evidence="8 9">TRM95458</strain>
    </source>
</reference>
<dbReference type="Gene3D" id="3.40.80.10">
    <property type="entry name" value="Peptidoglycan recognition protein-like"/>
    <property type="match status" value="1"/>
</dbReference>
<keyword evidence="3 6" id="KW-0732">Signal</keyword>
<feature type="chain" id="PRO_5042535197" description="N-acetylmuramoyl-L-alanine amidase" evidence="6">
    <location>
        <begin position="40"/>
        <end position="696"/>
    </location>
</feature>
<dbReference type="InterPro" id="IPR036505">
    <property type="entry name" value="Amidase/PGRP_sf"/>
</dbReference>
<organism evidence="8 9">
    <name type="scientific">Micromonospora profundi</name>
    <dbReference type="NCBI Taxonomy" id="1420889"/>
    <lineage>
        <taxon>Bacteria</taxon>
        <taxon>Bacillati</taxon>
        <taxon>Actinomycetota</taxon>
        <taxon>Actinomycetes</taxon>
        <taxon>Micromonosporales</taxon>
        <taxon>Micromonosporaceae</taxon>
        <taxon>Micromonospora</taxon>
    </lineage>
</organism>
<dbReference type="InterPro" id="IPR023346">
    <property type="entry name" value="Lysozyme-like_dom_sf"/>
</dbReference>
<evidence type="ECO:0000256" key="4">
    <source>
        <dbReference type="ARBA" id="ARBA00022801"/>
    </source>
</evidence>
<dbReference type="PANTHER" id="PTHR30417">
    <property type="entry name" value="N-ACETYLMURAMOYL-L-ALANINE AMIDASE AMID"/>
    <property type="match status" value="1"/>
</dbReference>
<evidence type="ECO:0000256" key="1">
    <source>
        <dbReference type="ARBA" id="ARBA00001561"/>
    </source>
</evidence>
<accession>A0AAJ6HRZ9</accession>
<dbReference type="Proteomes" id="UP001235874">
    <property type="component" value="Chromosome"/>
</dbReference>
<dbReference type="CDD" id="cd06583">
    <property type="entry name" value="PGRP"/>
    <property type="match status" value="1"/>
</dbReference>
<dbReference type="FunFam" id="3.40.80.10:FF:000006">
    <property type="entry name" value="N-acetylmuramoyl-L-alanine amidase"/>
    <property type="match status" value="1"/>
</dbReference>
<dbReference type="Pfam" id="PF13517">
    <property type="entry name" value="FG-GAP_3"/>
    <property type="match status" value="2"/>
</dbReference>
<evidence type="ECO:0000256" key="5">
    <source>
        <dbReference type="ARBA" id="ARBA00023316"/>
    </source>
</evidence>
<keyword evidence="5" id="KW-0961">Cell wall biogenesis/degradation</keyword>
<dbReference type="GO" id="GO:0008745">
    <property type="term" value="F:N-acetylmuramoyl-L-alanine amidase activity"/>
    <property type="evidence" value="ECO:0007669"/>
    <property type="project" value="UniProtKB-EC"/>
</dbReference>
<feature type="domain" description="N-acetylmuramoyl-L-alanine amidase" evidence="7">
    <location>
        <begin position="229"/>
        <end position="358"/>
    </location>
</feature>